<gene>
    <name evidence="8" type="ORF">MW084_17755</name>
</gene>
<keyword evidence="5" id="KW-0804">Transcription</keyword>
<dbReference type="SUPFAM" id="SSF88659">
    <property type="entry name" value="Sigma3 and sigma4 domains of RNA polymerase sigma factors"/>
    <property type="match status" value="1"/>
</dbReference>
<reference evidence="8" key="1">
    <citation type="submission" date="2022-04" db="EMBL/GenBank/DDBJ databases">
        <title>Systematic whole-genome sequencing reveals an unexpected diversity among actinomycetoma pathogens and provides insights into their antibacterial susceptibilities.</title>
        <authorList>
            <person name="Watson A.K."/>
            <person name="Kepplinger B."/>
            <person name="Bakhiet S.M."/>
            <person name="Mhmoud N.A."/>
            <person name="Chapman J."/>
            <person name="Allenby N."/>
            <person name="Mickiewicz K."/>
            <person name="Goodfellow M."/>
            <person name="Fahal A.H."/>
            <person name="Errington J."/>
        </authorList>
    </citation>
    <scope>NUCLEOTIDE SEQUENCE</scope>
    <source>
        <strain evidence="8">SD 504</strain>
    </source>
</reference>
<dbReference type="Proteomes" id="UP001056383">
    <property type="component" value="Chromosome"/>
</dbReference>
<accession>A0ABY4TEV1</accession>
<evidence type="ECO:0000256" key="6">
    <source>
        <dbReference type="SAM" id="MobiDB-lite"/>
    </source>
</evidence>
<keyword evidence="7" id="KW-0472">Membrane</keyword>
<dbReference type="InterPro" id="IPR013325">
    <property type="entry name" value="RNA_pol_sigma_r2"/>
</dbReference>
<dbReference type="InterPro" id="IPR013324">
    <property type="entry name" value="RNA_pol_sigma_r3/r4-like"/>
</dbReference>
<dbReference type="PANTHER" id="PTHR43133">
    <property type="entry name" value="RNA POLYMERASE ECF-TYPE SIGMA FACTO"/>
    <property type="match status" value="1"/>
</dbReference>
<evidence type="ECO:0000256" key="7">
    <source>
        <dbReference type="SAM" id="Phobius"/>
    </source>
</evidence>
<evidence type="ECO:0000313" key="8">
    <source>
        <dbReference type="EMBL" id="URN17469.1"/>
    </source>
</evidence>
<dbReference type="InterPro" id="IPR039425">
    <property type="entry name" value="RNA_pol_sigma-70-like"/>
</dbReference>
<name>A0ABY4TEV1_9ACTN</name>
<dbReference type="PANTHER" id="PTHR43133:SF8">
    <property type="entry name" value="RNA POLYMERASE SIGMA FACTOR HI_1459-RELATED"/>
    <property type="match status" value="1"/>
</dbReference>
<evidence type="ECO:0000256" key="4">
    <source>
        <dbReference type="ARBA" id="ARBA00023125"/>
    </source>
</evidence>
<dbReference type="Gene3D" id="1.10.10.10">
    <property type="entry name" value="Winged helix-like DNA-binding domain superfamily/Winged helix DNA-binding domain"/>
    <property type="match status" value="1"/>
</dbReference>
<dbReference type="EMBL" id="CP095474">
    <property type="protein sequence ID" value="URN17469.1"/>
    <property type="molecule type" value="Genomic_DNA"/>
</dbReference>
<keyword evidence="7" id="KW-1133">Transmembrane helix</keyword>
<evidence type="ECO:0000256" key="5">
    <source>
        <dbReference type="ARBA" id="ARBA00023163"/>
    </source>
</evidence>
<proteinExistence type="inferred from homology"/>
<feature type="region of interest" description="Disordered" evidence="6">
    <location>
        <begin position="249"/>
        <end position="275"/>
    </location>
</feature>
<sequence>MAHRANRRRVTSGCAYAHFRPELVAHPMSQNTPPSDPAPTPAESFDALYAHAAPALVHQAYLLTGARRHAFDSVEHAFQRAWESWPEVAADPDPVGWVRARTHDYALAPWHRFPGRLRRPETPPADPAHRALLALPPLHRRTLLLCDGLGLDAEAAAAETAASVPATTSRLHHARTALGQRVPDLADPEAQREWLGDLVATVSTATLPLARSVRTGSERRLRTLTRTVYGVVLLLVCAVLLAALTAASPRPEPAPRDRVVDGAPHSDGHRFPRPR</sequence>
<keyword evidence="4" id="KW-0238">DNA-binding</keyword>
<feature type="transmembrane region" description="Helical" evidence="7">
    <location>
        <begin position="227"/>
        <end position="247"/>
    </location>
</feature>
<keyword evidence="9" id="KW-1185">Reference proteome</keyword>
<evidence type="ECO:0000256" key="1">
    <source>
        <dbReference type="ARBA" id="ARBA00010641"/>
    </source>
</evidence>
<dbReference type="InterPro" id="IPR036388">
    <property type="entry name" value="WH-like_DNA-bd_sf"/>
</dbReference>
<feature type="compositionally biased region" description="Basic and acidic residues" evidence="6">
    <location>
        <begin position="253"/>
        <end position="275"/>
    </location>
</feature>
<keyword evidence="3" id="KW-0731">Sigma factor</keyword>
<evidence type="ECO:0000256" key="2">
    <source>
        <dbReference type="ARBA" id="ARBA00023015"/>
    </source>
</evidence>
<organism evidence="8 9">
    <name type="scientific">Streptomyces sudanensis</name>
    <dbReference type="NCBI Taxonomy" id="436397"/>
    <lineage>
        <taxon>Bacteria</taxon>
        <taxon>Bacillati</taxon>
        <taxon>Actinomycetota</taxon>
        <taxon>Actinomycetes</taxon>
        <taxon>Kitasatosporales</taxon>
        <taxon>Streptomycetaceae</taxon>
        <taxon>Streptomyces</taxon>
    </lineage>
</organism>
<keyword evidence="7" id="KW-0812">Transmembrane</keyword>
<comment type="similarity">
    <text evidence="1">Belongs to the sigma-70 factor family. ECF subfamily.</text>
</comment>
<dbReference type="RefSeq" id="WP_010470084.1">
    <property type="nucleotide sequence ID" value="NZ_CP095474.1"/>
</dbReference>
<keyword evidence="2" id="KW-0805">Transcription regulation</keyword>
<dbReference type="SUPFAM" id="SSF88946">
    <property type="entry name" value="Sigma2 domain of RNA polymerase sigma factors"/>
    <property type="match status" value="1"/>
</dbReference>
<evidence type="ECO:0000256" key="3">
    <source>
        <dbReference type="ARBA" id="ARBA00023082"/>
    </source>
</evidence>
<protein>
    <submittedName>
        <fullName evidence="8">Sigma-70 family RNA polymerase sigma factor</fullName>
    </submittedName>
</protein>
<evidence type="ECO:0000313" key="9">
    <source>
        <dbReference type="Proteomes" id="UP001056383"/>
    </source>
</evidence>